<dbReference type="Gene3D" id="2.40.420.20">
    <property type="match status" value="1"/>
</dbReference>
<feature type="chain" id="PRO_5020923104" evidence="1">
    <location>
        <begin position="19"/>
        <end position="307"/>
    </location>
</feature>
<gene>
    <name evidence="2" type="ORF">C8N28_0688</name>
</gene>
<dbReference type="InterPro" id="IPR011053">
    <property type="entry name" value="Single_hybrid_motif"/>
</dbReference>
<dbReference type="GO" id="GO:0015562">
    <property type="term" value="F:efflux transmembrane transporter activity"/>
    <property type="evidence" value="ECO:0007669"/>
    <property type="project" value="TreeGrafter"/>
</dbReference>
<dbReference type="EMBL" id="SMGO01000001">
    <property type="protein sequence ID" value="TCK85382.1"/>
    <property type="molecule type" value="Genomic_DNA"/>
</dbReference>
<dbReference type="OrthoDB" id="1435302at2"/>
<proteinExistence type="predicted"/>
<dbReference type="Gene3D" id="2.40.50.100">
    <property type="match status" value="1"/>
</dbReference>
<dbReference type="RefSeq" id="WP_132221536.1">
    <property type="nucleotide sequence ID" value="NZ_SMGO01000001.1"/>
</dbReference>
<keyword evidence="3" id="KW-1185">Reference proteome</keyword>
<evidence type="ECO:0000313" key="2">
    <source>
        <dbReference type="EMBL" id="TCK85382.1"/>
    </source>
</evidence>
<accession>A0A4R1M2E4</accession>
<evidence type="ECO:0000313" key="3">
    <source>
        <dbReference type="Proteomes" id="UP000294616"/>
    </source>
</evidence>
<comment type="caution">
    <text evidence="2">The sequence shown here is derived from an EMBL/GenBank/DDBJ whole genome shotgun (WGS) entry which is preliminary data.</text>
</comment>
<protein>
    <submittedName>
        <fullName evidence="2">HlyD family secretion protein</fullName>
    </submittedName>
</protein>
<keyword evidence="1" id="KW-0732">Signal</keyword>
<sequence>MRYLSIYSLLIFCLSINACQVSDPAAAEQAPAAAATPVTAISIDSALLQEKIELNATAVFLLKNFVKANTTGYITSSNIEVGDWINRGQTLFVIKTKEAESLGKLITKLDTSFNFSGTTQVKSSASGYIVQLNHQVGDYVQDGESLAQLSDQSSFGFIMNLPYEYNQLLKDNKLIELVLPDERVLRGIISQTMPSVDSVSQTQRVLIKVSDAANIPENLIAKVLLVKKTAQYPSLPKEAVLSDEQQQNFWVMKMQNDSTAVRTPIHKGLETGSRVEIISPQFSPQDLILISGNYGLADTAKVRLIKE</sequence>
<name>A0A4R1M2E4_9SPHI</name>
<organism evidence="2 3">
    <name type="scientific">Albibacterium bauzanense</name>
    <dbReference type="NCBI Taxonomy" id="653929"/>
    <lineage>
        <taxon>Bacteria</taxon>
        <taxon>Pseudomonadati</taxon>
        <taxon>Bacteroidota</taxon>
        <taxon>Sphingobacteriia</taxon>
        <taxon>Sphingobacteriales</taxon>
        <taxon>Sphingobacteriaceae</taxon>
        <taxon>Albibacterium</taxon>
    </lineage>
</organism>
<dbReference type="GO" id="GO:1990281">
    <property type="term" value="C:efflux pump complex"/>
    <property type="evidence" value="ECO:0007669"/>
    <property type="project" value="TreeGrafter"/>
</dbReference>
<dbReference type="PANTHER" id="PTHR30469:SF15">
    <property type="entry name" value="HLYD FAMILY OF SECRETION PROTEINS"/>
    <property type="match status" value="1"/>
</dbReference>
<dbReference type="AlphaFoldDB" id="A0A4R1M2E4"/>
<dbReference type="SUPFAM" id="SSF51230">
    <property type="entry name" value="Single hybrid motif"/>
    <property type="match status" value="1"/>
</dbReference>
<feature type="signal peptide" evidence="1">
    <location>
        <begin position="1"/>
        <end position="18"/>
    </location>
</feature>
<reference evidence="2 3" key="1">
    <citation type="submission" date="2019-03" db="EMBL/GenBank/DDBJ databases">
        <title>Genomic Encyclopedia of Archaeal and Bacterial Type Strains, Phase II (KMG-II): from individual species to whole genera.</title>
        <authorList>
            <person name="Goeker M."/>
        </authorList>
    </citation>
    <scope>NUCLEOTIDE SEQUENCE [LARGE SCALE GENOMIC DNA]</scope>
    <source>
        <strain evidence="2 3">DSM 22554</strain>
    </source>
</reference>
<evidence type="ECO:0000256" key="1">
    <source>
        <dbReference type="SAM" id="SignalP"/>
    </source>
</evidence>
<dbReference type="PANTHER" id="PTHR30469">
    <property type="entry name" value="MULTIDRUG RESISTANCE PROTEIN MDTA"/>
    <property type="match status" value="1"/>
</dbReference>
<dbReference type="Proteomes" id="UP000294616">
    <property type="component" value="Unassembled WGS sequence"/>
</dbReference>